<dbReference type="AlphaFoldDB" id="A0A6C0AGH1"/>
<evidence type="ECO:0000313" key="1">
    <source>
        <dbReference type="EMBL" id="QHS78822.1"/>
    </source>
</evidence>
<protein>
    <submittedName>
        <fullName evidence="1">Uncharacterized protein</fullName>
    </submittedName>
</protein>
<organism evidence="1">
    <name type="scientific">viral metagenome</name>
    <dbReference type="NCBI Taxonomy" id="1070528"/>
    <lineage>
        <taxon>unclassified sequences</taxon>
        <taxon>metagenomes</taxon>
        <taxon>organismal metagenomes</taxon>
    </lineage>
</organism>
<accession>A0A6C0AGH1</accession>
<proteinExistence type="predicted"/>
<name>A0A6C0AGH1_9ZZZZ</name>
<reference evidence="1" key="1">
    <citation type="journal article" date="2020" name="Nature">
        <title>Giant virus diversity and host interactions through global metagenomics.</title>
        <authorList>
            <person name="Schulz F."/>
            <person name="Roux S."/>
            <person name="Paez-Espino D."/>
            <person name="Jungbluth S."/>
            <person name="Walsh D.A."/>
            <person name="Denef V.J."/>
            <person name="McMahon K.D."/>
            <person name="Konstantinidis K.T."/>
            <person name="Eloe-Fadrosh E.A."/>
            <person name="Kyrpides N.C."/>
            <person name="Woyke T."/>
        </authorList>
    </citation>
    <scope>NUCLEOTIDE SEQUENCE</scope>
    <source>
        <strain evidence="1">GVMAG-S-1024976-23</strain>
    </source>
</reference>
<dbReference type="EMBL" id="MN740605">
    <property type="protein sequence ID" value="QHS78822.1"/>
    <property type="molecule type" value="Genomic_DNA"/>
</dbReference>
<sequence length="67" mass="7858">MNDQKDQITNFICFDNINQKVNYITQQNSKELEAILLKDDALSTMLIDMINNKKYGNDFQRTKLLNS</sequence>